<evidence type="ECO:0000259" key="5">
    <source>
        <dbReference type="Pfam" id="PF12937"/>
    </source>
</evidence>
<dbReference type="Pfam" id="PF23165">
    <property type="entry name" value="zf-C2H2_FBX41"/>
    <property type="match status" value="1"/>
</dbReference>
<dbReference type="InterPro" id="IPR001810">
    <property type="entry name" value="F-box_dom"/>
</dbReference>
<keyword evidence="7" id="KW-1185">Reference proteome</keyword>
<name>A0A9Y4NBI8_9TELE</name>
<feature type="compositionally biased region" description="Polar residues" evidence="4">
    <location>
        <begin position="587"/>
        <end position="598"/>
    </location>
</feature>
<keyword evidence="2 3" id="KW-0175">Coiled coil</keyword>
<dbReference type="PANTHER" id="PTHR15739">
    <property type="entry name" value="ZINC FINGER PROTEIN"/>
    <property type="match status" value="1"/>
</dbReference>
<dbReference type="SUPFAM" id="SSF52047">
    <property type="entry name" value="RNI-like"/>
    <property type="match status" value="1"/>
</dbReference>
<dbReference type="CDD" id="cd22109">
    <property type="entry name" value="F-box_FBXO41"/>
    <property type="match status" value="1"/>
</dbReference>
<dbReference type="InterPro" id="IPR057038">
    <property type="entry name" value="FBX41/ZN365_Znf-C2H2"/>
</dbReference>
<evidence type="ECO:0000256" key="4">
    <source>
        <dbReference type="SAM" id="MobiDB-lite"/>
    </source>
</evidence>
<organism evidence="7 8">
    <name type="scientific">Stegastes partitus</name>
    <name type="common">bicolor damselfish</name>
    <dbReference type="NCBI Taxonomy" id="144197"/>
    <lineage>
        <taxon>Eukaryota</taxon>
        <taxon>Metazoa</taxon>
        <taxon>Chordata</taxon>
        <taxon>Craniata</taxon>
        <taxon>Vertebrata</taxon>
        <taxon>Euteleostomi</taxon>
        <taxon>Actinopterygii</taxon>
        <taxon>Neopterygii</taxon>
        <taxon>Teleostei</taxon>
        <taxon>Neoteleostei</taxon>
        <taxon>Acanthomorphata</taxon>
        <taxon>Ovalentaria</taxon>
        <taxon>Pomacentridae</taxon>
        <taxon>Stegastes</taxon>
    </lineage>
</organism>
<evidence type="ECO:0000256" key="1">
    <source>
        <dbReference type="ARBA" id="ARBA00022553"/>
    </source>
</evidence>
<dbReference type="PANTHER" id="PTHR15739:SF4">
    <property type="entry name" value="F-BOX ONLY PROTEIN 41"/>
    <property type="match status" value="1"/>
</dbReference>
<evidence type="ECO:0000313" key="7">
    <source>
        <dbReference type="Proteomes" id="UP000694891"/>
    </source>
</evidence>
<evidence type="ECO:0000313" key="8">
    <source>
        <dbReference type="RefSeq" id="XP_008290893.1"/>
    </source>
</evidence>
<evidence type="ECO:0000259" key="6">
    <source>
        <dbReference type="Pfam" id="PF23165"/>
    </source>
</evidence>
<feature type="region of interest" description="Disordered" evidence="4">
    <location>
        <begin position="540"/>
        <end position="567"/>
    </location>
</feature>
<feature type="coiled-coil region" evidence="3">
    <location>
        <begin position="287"/>
        <end position="363"/>
    </location>
</feature>
<feature type="region of interest" description="Disordered" evidence="4">
    <location>
        <begin position="581"/>
        <end position="602"/>
    </location>
</feature>
<dbReference type="GeneID" id="103365268"/>
<dbReference type="Gene3D" id="3.80.10.10">
    <property type="entry name" value="Ribonuclease Inhibitor"/>
    <property type="match status" value="1"/>
</dbReference>
<protein>
    <submittedName>
        <fullName evidence="8">F-box only protein 41-like</fullName>
    </submittedName>
</protein>
<gene>
    <name evidence="8" type="primary">LOC103365268</name>
</gene>
<feature type="region of interest" description="Disordered" evidence="4">
    <location>
        <begin position="223"/>
        <end position="253"/>
    </location>
</feature>
<dbReference type="InterPro" id="IPR052283">
    <property type="entry name" value="GenomicStab_NeuMorph_Reg"/>
</dbReference>
<dbReference type="AlphaFoldDB" id="A0A9Y4NBI8"/>
<dbReference type="Pfam" id="PF12937">
    <property type="entry name" value="F-box-like"/>
    <property type="match status" value="1"/>
</dbReference>
<dbReference type="InterPro" id="IPR032675">
    <property type="entry name" value="LRR_dom_sf"/>
</dbReference>
<dbReference type="InterPro" id="IPR036047">
    <property type="entry name" value="F-box-like_dom_sf"/>
</dbReference>
<keyword evidence="1" id="KW-0597">Phosphoprotein</keyword>
<reference evidence="8" key="1">
    <citation type="submission" date="2025-08" db="UniProtKB">
        <authorList>
            <consortium name="RefSeq"/>
        </authorList>
    </citation>
    <scope>IDENTIFICATION</scope>
</reference>
<evidence type="ECO:0000256" key="2">
    <source>
        <dbReference type="ARBA" id="ARBA00023054"/>
    </source>
</evidence>
<sequence length="933" mass="103126">MLLERDDSFMSEFEDACSAWVDSVGSSPSDGADSDVGSPFCSGESGCGSAEDHIDHIDHIDELLAYYATNSSSSSTVFSPGTDASDSDFFSDFSDCSSDTLSPSLAYNGSFFAEWSSSSSSSSSSSRATPYSCPRCGDQRRFSSVPELRAHLVSRHTYETLLLLSQARVRSSRTGALLPLPGPAVAQTQRSSLGPEPPGLPLPLACLDLAPSSASVRLLREMFGSSDRGPPEDPSTALALPGSRDTPRGERLGEVGVPLGLPVGIGLEERLGLGLDRRIARTFAEVEERVNRRVGRLRAELQRREAELEQERRDGERLRGEKMEVEEKAAYLSRQVSAAVEMMERLKTELEGKEEELHERHQEMVGIECFLRETAEKEAEAKSRLQVFIETLLDRADRAERQLLLLDSHHNHFSDQYVDPYDLTEAYAPAAAGRGGRSLDSSTDDIIANKMQGTIGNRRSYSVSDSYRLGEQLYSRHHYSGLNGRMRTLSLGSGGWDCEGQSVHLHLPHYAPSWTRPEPGGGGRTDRFWAGEGGWGATWSKRNLRHHSTEEEDEEEEEEEEEEEGLWSSAEMRRLIFARTHTPGSDAPSSLHSTPSNRRGNRQLGADTLRLRAGLFCVFPYLDVRSLLRAAEVCSDWRFVARHPAVWTRLRLENARVSAEFLTTLSQWCTQTQSVTLNNLKPRSRRADETREDYHRNTRGSVEPGVEALLRSAGGSLLHLSISQCPHILTDRTLWLASCYCRNLHTLTYRSSSDPLGQEVLWALGAGCRSISSLQVAPAHPCQQPTRFGNRCLQTIGRCWPHLRSLSVGGAGCGTQGLVTVVRNCAHLQVLELERITDLGLQAATELCKAGLKSLQTLVLTHTPVSGQAILHFHSVCDNIRSIEVEVSAADYFEEPDTQEAQHLFGEILSTLKVLQKRPGLSDVLQVKAEGFF</sequence>
<accession>A0A9Y4NBI8</accession>
<dbReference type="Proteomes" id="UP000694891">
    <property type="component" value="Unplaced"/>
</dbReference>
<feature type="domain" description="FBX41/ZN365 C2H2-type zinc finger" evidence="6">
    <location>
        <begin position="130"/>
        <end position="158"/>
    </location>
</feature>
<feature type="compositionally biased region" description="Acidic residues" evidence="4">
    <location>
        <begin position="550"/>
        <end position="565"/>
    </location>
</feature>
<proteinExistence type="predicted"/>
<dbReference type="RefSeq" id="XP_008290893.1">
    <property type="nucleotide sequence ID" value="XM_008292671.1"/>
</dbReference>
<evidence type="ECO:0000256" key="3">
    <source>
        <dbReference type="SAM" id="Coils"/>
    </source>
</evidence>
<feature type="domain" description="F-box" evidence="5">
    <location>
        <begin position="615"/>
        <end position="652"/>
    </location>
</feature>
<dbReference type="Gene3D" id="1.20.1280.50">
    <property type="match status" value="1"/>
</dbReference>
<dbReference type="SUPFAM" id="SSF81383">
    <property type="entry name" value="F-box domain"/>
    <property type="match status" value="1"/>
</dbReference>